<evidence type="ECO:0000256" key="5">
    <source>
        <dbReference type="ARBA" id="ARBA00022597"/>
    </source>
</evidence>
<protein>
    <submittedName>
        <fullName evidence="11">Sugar efflux transporter C</fullName>
    </submittedName>
</protein>
<keyword evidence="3" id="KW-0813">Transport</keyword>
<feature type="transmembrane region" description="Helical" evidence="9">
    <location>
        <begin position="177"/>
        <end position="196"/>
    </location>
</feature>
<gene>
    <name evidence="11" type="primary">setC</name>
    <name evidence="11" type="ORF">Dxin01_03128</name>
</gene>
<evidence type="ECO:0000256" key="2">
    <source>
        <dbReference type="ARBA" id="ARBA00006523"/>
    </source>
</evidence>
<evidence type="ECO:0000256" key="4">
    <source>
        <dbReference type="ARBA" id="ARBA00022475"/>
    </source>
</evidence>
<feature type="transmembrane region" description="Helical" evidence="9">
    <location>
        <begin position="227"/>
        <end position="251"/>
    </location>
</feature>
<dbReference type="Gene3D" id="1.20.1250.20">
    <property type="entry name" value="MFS general substrate transporter like domains"/>
    <property type="match status" value="2"/>
</dbReference>
<feature type="transmembrane region" description="Helical" evidence="9">
    <location>
        <begin position="296"/>
        <end position="316"/>
    </location>
</feature>
<feature type="transmembrane region" description="Helical" evidence="9">
    <location>
        <begin position="380"/>
        <end position="400"/>
    </location>
</feature>
<dbReference type="InterPro" id="IPR020846">
    <property type="entry name" value="MFS_dom"/>
</dbReference>
<dbReference type="PANTHER" id="PTHR23535:SF2">
    <property type="entry name" value="SUGAR EFFLUX TRANSPORTER A-RELATED"/>
    <property type="match status" value="1"/>
</dbReference>
<feature type="transmembrane region" description="Helical" evidence="9">
    <location>
        <begin position="112"/>
        <end position="131"/>
    </location>
</feature>
<evidence type="ECO:0000259" key="10">
    <source>
        <dbReference type="PROSITE" id="PS50850"/>
    </source>
</evidence>
<accession>A0ABP9VDQ6</accession>
<evidence type="ECO:0000256" key="1">
    <source>
        <dbReference type="ARBA" id="ARBA00004651"/>
    </source>
</evidence>
<evidence type="ECO:0000256" key="3">
    <source>
        <dbReference type="ARBA" id="ARBA00022448"/>
    </source>
</evidence>
<evidence type="ECO:0000256" key="6">
    <source>
        <dbReference type="ARBA" id="ARBA00022692"/>
    </source>
</evidence>
<keyword evidence="4" id="KW-1003">Cell membrane</keyword>
<reference evidence="11 12" key="1">
    <citation type="submission" date="2024-02" db="EMBL/GenBank/DDBJ databases">
        <title>Deinococcus xinjiangensis NBRC 107630.</title>
        <authorList>
            <person name="Ichikawa N."/>
            <person name="Katano-Makiyama Y."/>
            <person name="Hidaka K."/>
        </authorList>
    </citation>
    <scope>NUCLEOTIDE SEQUENCE [LARGE SCALE GENOMIC DNA]</scope>
    <source>
        <strain evidence="11 12">NBRC 107630</strain>
    </source>
</reference>
<dbReference type="SUPFAM" id="SSF103473">
    <property type="entry name" value="MFS general substrate transporter"/>
    <property type="match status" value="2"/>
</dbReference>
<keyword evidence="8 9" id="KW-0472">Membrane</keyword>
<comment type="caution">
    <text evidence="11">The sequence shown here is derived from an EMBL/GenBank/DDBJ whole genome shotgun (WGS) entry which is preliminary data.</text>
</comment>
<organism evidence="11 12">
    <name type="scientific">Deinococcus xinjiangensis</name>
    <dbReference type="NCBI Taxonomy" id="457454"/>
    <lineage>
        <taxon>Bacteria</taxon>
        <taxon>Thermotogati</taxon>
        <taxon>Deinococcota</taxon>
        <taxon>Deinococci</taxon>
        <taxon>Deinococcales</taxon>
        <taxon>Deinococcaceae</taxon>
        <taxon>Deinococcus</taxon>
    </lineage>
</organism>
<dbReference type="EMBL" id="BAABRN010000047">
    <property type="protein sequence ID" value="GAA5503371.1"/>
    <property type="molecule type" value="Genomic_DNA"/>
</dbReference>
<evidence type="ECO:0000256" key="8">
    <source>
        <dbReference type="ARBA" id="ARBA00023136"/>
    </source>
</evidence>
<sequence>MTAPASADKNLLLRLLGLPYALGLALAVFLLGFGLSIALPYLSLFAVNEAHMTPLQLGIFLTLNAVSAVGVSTLLARWSDRLPNRKPIVLATLAAGLVAYVLLSVLRNYFALIGTGALLLGMAAAAFPQVFSFARAALAGAPDDLPERALTVLRSVFSLAWVVGPGLGAVLLSKFGFVGVFLSTALCFLLAALPLLRVPGRRPQLSAAASAAGATLQTPAPLPRVNVWWPALAFVLYGMSMSMGMTMFSLFITHNLQGTEGQVGFLVGLCALLEIPVMLFLVVAGRLPTTERLVKGAFLLFVVHFVLVYLAQGMGLLVVAQILRAVVLAITAGLGMLYFQELMPGRFAAATTMFSNTGSIGAMLAGIVSGACAQLFGYRAVFLLCAALTFGGWVVMQTLVKRSERRHKLRAEAETGV</sequence>
<evidence type="ECO:0000256" key="9">
    <source>
        <dbReference type="SAM" id="Phobius"/>
    </source>
</evidence>
<dbReference type="Pfam" id="PF07690">
    <property type="entry name" value="MFS_1"/>
    <property type="match status" value="1"/>
</dbReference>
<dbReference type="PROSITE" id="PS50850">
    <property type="entry name" value="MFS"/>
    <property type="match status" value="1"/>
</dbReference>
<comment type="similarity">
    <text evidence="2">Belongs to the major facilitator superfamily. Set transporter family.</text>
</comment>
<keyword evidence="7 9" id="KW-1133">Transmembrane helix</keyword>
<feature type="transmembrane region" description="Helical" evidence="9">
    <location>
        <begin position="55"/>
        <end position="76"/>
    </location>
</feature>
<keyword evidence="12" id="KW-1185">Reference proteome</keyword>
<name>A0ABP9VDQ6_9DEIO</name>
<feature type="transmembrane region" description="Helical" evidence="9">
    <location>
        <begin position="152"/>
        <end position="171"/>
    </location>
</feature>
<feature type="transmembrane region" description="Helical" evidence="9">
    <location>
        <begin position="12"/>
        <end position="35"/>
    </location>
</feature>
<feature type="transmembrane region" description="Helical" evidence="9">
    <location>
        <begin position="88"/>
        <end position="106"/>
    </location>
</feature>
<evidence type="ECO:0000313" key="12">
    <source>
        <dbReference type="Proteomes" id="UP001458946"/>
    </source>
</evidence>
<keyword evidence="5" id="KW-0762">Sugar transport</keyword>
<evidence type="ECO:0000256" key="7">
    <source>
        <dbReference type="ARBA" id="ARBA00022989"/>
    </source>
</evidence>
<feature type="transmembrane region" description="Helical" evidence="9">
    <location>
        <begin position="347"/>
        <end position="368"/>
    </location>
</feature>
<dbReference type="InterPro" id="IPR011701">
    <property type="entry name" value="MFS"/>
</dbReference>
<feature type="transmembrane region" description="Helical" evidence="9">
    <location>
        <begin position="322"/>
        <end position="340"/>
    </location>
</feature>
<feature type="domain" description="Major facilitator superfamily (MFS) profile" evidence="10">
    <location>
        <begin position="20"/>
        <end position="404"/>
    </location>
</feature>
<dbReference type="InterPro" id="IPR036259">
    <property type="entry name" value="MFS_trans_sf"/>
</dbReference>
<dbReference type="PANTHER" id="PTHR23535">
    <property type="entry name" value="SUGAR EFFLUX TRANSPORTER A-RELATED"/>
    <property type="match status" value="1"/>
</dbReference>
<comment type="subcellular location">
    <subcellularLocation>
        <location evidence="1">Cell membrane</location>
        <topology evidence="1">Multi-pass membrane protein</topology>
    </subcellularLocation>
</comment>
<dbReference type="CDD" id="cd17471">
    <property type="entry name" value="MFS_Set"/>
    <property type="match status" value="1"/>
</dbReference>
<keyword evidence="6 9" id="KW-0812">Transmembrane</keyword>
<dbReference type="RefSeq" id="WP_353543342.1">
    <property type="nucleotide sequence ID" value="NZ_BAABRN010000047.1"/>
</dbReference>
<feature type="transmembrane region" description="Helical" evidence="9">
    <location>
        <begin position="263"/>
        <end position="284"/>
    </location>
</feature>
<evidence type="ECO:0000313" key="11">
    <source>
        <dbReference type="EMBL" id="GAA5503371.1"/>
    </source>
</evidence>
<dbReference type="Proteomes" id="UP001458946">
    <property type="component" value="Unassembled WGS sequence"/>
</dbReference>
<proteinExistence type="inferred from homology"/>